<dbReference type="PANTHER" id="PTHR30308:SF2">
    <property type="entry name" value="SSRA-BINDING PROTEIN"/>
    <property type="match status" value="1"/>
</dbReference>
<evidence type="ECO:0000256" key="2">
    <source>
        <dbReference type="ARBA" id="ARBA00022884"/>
    </source>
</evidence>
<dbReference type="InterPro" id="IPR000037">
    <property type="entry name" value="SsrA-bd_prot"/>
</dbReference>
<keyword evidence="1 3" id="KW-0963">Cytoplasm</keyword>
<dbReference type="SUPFAM" id="SSF74982">
    <property type="entry name" value="Small protein B (SmpB)"/>
    <property type="match status" value="1"/>
</dbReference>
<reference evidence="6" key="1">
    <citation type="submission" date="2017-09" db="EMBL/GenBank/DDBJ databases">
        <title>Depth-based differentiation of microbial function through sediment-hosted aquifers and enrichment of novel symbionts in the deep terrestrial subsurface.</title>
        <authorList>
            <person name="Probst A.J."/>
            <person name="Ladd B."/>
            <person name="Jarett J.K."/>
            <person name="Geller-Mcgrath D.E."/>
            <person name="Sieber C.M.K."/>
            <person name="Emerson J.B."/>
            <person name="Anantharaman K."/>
            <person name="Thomas B.C."/>
            <person name="Malmstrom R."/>
            <person name="Stieglmeier M."/>
            <person name="Klingl A."/>
            <person name="Woyke T."/>
            <person name="Ryan C.M."/>
            <person name="Banfield J.F."/>
        </authorList>
    </citation>
    <scope>NUCLEOTIDE SEQUENCE [LARGE SCALE GENOMIC DNA]</scope>
</reference>
<evidence type="ECO:0000313" key="5">
    <source>
        <dbReference type="EMBL" id="PJE67210.1"/>
    </source>
</evidence>
<dbReference type="PANTHER" id="PTHR30308">
    <property type="entry name" value="TMRNA-BINDING COMPONENT OF TRANS-TRANSLATION TAGGING COMPLEX"/>
    <property type="match status" value="1"/>
</dbReference>
<dbReference type="GO" id="GO:0070929">
    <property type="term" value="P:trans-translation"/>
    <property type="evidence" value="ECO:0007669"/>
    <property type="project" value="UniProtKB-UniRule"/>
</dbReference>
<dbReference type="Proteomes" id="UP000231474">
    <property type="component" value="Unassembled WGS sequence"/>
</dbReference>
<comment type="function">
    <text evidence="3">Required for rescue of stalled ribosomes mediated by trans-translation. Binds to transfer-messenger RNA (tmRNA), required for stable association of tmRNA with ribosomes. tmRNA and SmpB together mimic tRNA shape, replacing the anticodon stem-loop with SmpB. tmRNA is encoded by the ssrA gene; the 2 termini fold to resemble tRNA(Ala) and it encodes a 'tag peptide', a short internal open reading frame. During trans-translation Ala-aminoacylated tmRNA acts like a tRNA, entering the A-site of stalled ribosomes, displacing the stalled mRNA. The ribosome then switches to translate the ORF on the tmRNA; the nascent peptide is terminated with the 'tag peptide' encoded by the tmRNA and targeted for degradation. The ribosome is freed to recommence translation, which seems to be the essential function of trans-translation.</text>
</comment>
<accession>A0A2M8L2R6</accession>
<dbReference type="HAMAP" id="MF_00023">
    <property type="entry name" value="SmpB"/>
    <property type="match status" value="1"/>
</dbReference>
<dbReference type="AlphaFoldDB" id="A0A2M8L2R6"/>
<evidence type="ECO:0000313" key="6">
    <source>
        <dbReference type="Proteomes" id="UP000231474"/>
    </source>
</evidence>
<dbReference type="Gene3D" id="2.40.280.10">
    <property type="match status" value="1"/>
</dbReference>
<feature type="region of interest" description="Disordered" evidence="4">
    <location>
        <begin position="126"/>
        <end position="146"/>
    </location>
</feature>
<dbReference type="EMBL" id="PFEK01000070">
    <property type="protein sequence ID" value="PJE67210.1"/>
    <property type="molecule type" value="Genomic_DNA"/>
</dbReference>
<dbReference type="PROSITE" id="PS01317">
    <property type="entry name" value="SSRP"/>
    <property type="match status" value="1"/>
</dbReference>
<sequence>MKVLNRRASHDYQLLEKFEAGIALSGPEVKSVREGKISLEGSFARIAGGEAWLFNCHIHPYRFADTRDLDPSRSRKILLHKKEIISLESKMRQKRLTLVPLACYTKGRLIKLELALGRGKKEYEKKEAKKRRDIEREVERQLAGSE</sequence>
<dbReference type="GO" id="GO:0005829">
    <property type="term" value="C:cytosol"/>
    <property type="evidence" value="ECO:0007669"/>
    <property type="project" value="TreeGrafter"/>
</dbReference>
<evidence type="ECO:0000256" key="1">
    <source>
        <dbReference type="ARBA" id="ARBA00022490"/>
    </source>
</evidence>
<feature type="compositionally biased region" description="Basic and acidic residues" evidence="4">
    <location>
        <begin position="126"/>
        <end position="140"/>
    </location>
</feature>
<dbReference type="Pfam" id="PF01668">
    <property type="entry name" value="SmpB"/>
    <property type="match status" value="1"/>
</dbReference>
<gene>
    <name evidence="3" type="primary">smpB</name>
    <name evidence="5" type="ORF">COU95_03640</name>
</gene>
<evidence type="ECO:0000256" key="3">
    <source>
        <dbReference type="HAMAP-Rule" id="MF_00023"/>
    </source>
</evidence>
<name>A0A2M8L2R6_9BACT</name>
<dbReference type="InterPro" id="IPR020081">
    <property type="entry name" value="SsrA-bd_prot_CS"/>
</dbReference>
<evidence type="ECO:0000256" key="4">
    <source>
        <dbReference type="SAM" id="MobiDB-lite"/>
    </source>
</evidence>
<comment type="similarity">
    <text evidence="3">Belongs to the SmpB family.</text>
</comment>
<dbReference type="GO" id="GO:0003723">
    <property type="term" value="F:RNA binding"/>
    <property type="evidence" value="ECO:0007669"/>
    <property type="project" value="UniProtKB-UniRule"/>
</dbReference>
<protein>
    <recommendedName>
        <fullName evidence="3">SsrA-binding protein</fullName>
    </recommendedName>
    <alternativeName>
        <fullName evidence="3">Small protein B</fullName>
    </alternativeName>
</protein>
<proteinExistence type="inferred from homology"/>
<comment type="subcellular location">
    <subcellularLocation>
        <location evidence="3">Cytoplasm</location>
    </subcellularLocation>
    <text evidence="3">The tmRNA-SmpB complex associates with stalled 70S ribosomes.</text>
</comment>
<dbReference type="NCBIfam" id="NF003843">
    <property type="entry name" value="PRK05422.1"/>
    <property type="match status" value="1"/>
</dbReference>
<comment type="caution">
    <text evidence="5">The sequence shown here is derived from an EMBL/GenBank/DDBJ whole genome shotgun (WGS) entry which is preliminary data.</text>
</comment>
<dbReference type="NCBIfam" id="TIGR00086">
    <property type="entry name" value="smpB"/>
    <property type="match status" value="1"/>
</dbReference>
<dbReference type="CDD" id="cd09294">
    <property type="entry name" value="SmpB"/>
    <property type="match status" value="1"/>
</dbReference>
<organism evidence="5 6">
    <name type="scientific">Candidatus Shapirobacteria bacterium CG10_big_fil_rev_8_21_14_0_10_40_9</name>
    <dbReference type="NCBI Taxonomy" id="1974888"/>
    <lineage>
        <taxon>Bacteria</taxon>
        <taxon>Candidatus Shapironibacteriota</taxon>
    </lineage>
</organism>
<dbReference type="InterPro" id="IPR023620">
    <property type="entry name" value="SmpB"/>
</dbReference>
<keyword evidence="2 3" id="KW-0694">RNA-binding</keyword>
<dbReference type="GO" id="GO:0070930">
    <property type="term" value="P:trans-translation-dependent protein tagging"/>
    <property type="evidence" value="ECO:0007669"/>
    <property type="project" value="TreeGrafter"/>
</dbReference>